<evidence type="ECO:0000313" key="2">
    <source>
        <dbReference type="EMBL" id="KAK0662532.1"/>
    </source>
</evidence>
<gene>
    <name evidence="2" type="ORF">QBC41DRAFT_260268</name>
</gene>
<keyword evidence="3" id="KW-1185">Reference proteome</keyword>
<dbReference type="InterPro" id="IPR052895">
    <property type="entry name" value="HetReg/Transcr_Mod"/>
</dbReference>
<dbReference type="EMBL" id="JAULSY010000138">
    <property type="protein sequence ID" value="KAK0662532.1"/>
    <property type="molecule type" value="Genomic_DNA"/>
</dbReference>
<accession>A0AA39Z319</accession>
<organism evidence="2 3">
    <name type="scientific">Cercophora samala</name>
    <dbReference type="NCBI Taxonomy" id="330535"/>
    <lineage>
        <taxon>Eukaryota</taxon>
        <taxon>Fungi</taxon>
        <taxon>Dikarya</taxon>
        <taxon>Ascomycota</taxon>
        <taxon>Pezizomycotina</taxon>
        <taxon>Sordariomycetes</taxon>
        <taxon>Sordariomycetidae</taxon>
        <taxon>Sordariales</taxon>
        <taxon>Lasiosphaeriaceae</taxon>
        <taxon>Cercophora</taxon>
    </lineage>
</organism>
<dbReference type="PANTHER" id="PTHR24148">
    <property type="entry name" value="ANKYRIN REPEAT DOMAIN-CONTAINING PROTEIN 39 HOMOLOG-RELATED"/>
    <property type="match status" value="1"/>
</dbReference>
<name>A0AA39Z319_9PEZI</name>
<dbReference type="AlphaFoldDB" id="A0AA39Z319"/>
<dbReference type="Proteomes" id="UP001174997">
    <property type="component" value="Unassembled WGS sequence"/>
</dbReference>
<comment type="caution">
    <text evidence="2">The sequence shown here is derived from an EMBL/GenBank/DDBJ whole genome shotgun (WGS) entry which is preliminary data.</text>
</comment>
<sequence length="690" mass="77292">MSRYAIASAWQSVKDAVKPALSEAYYEGYYAQIPEDRPVPEEEPIPDREENAVITEPYQYMPLPDSTTNIRLLRLLPGSRQDDIKCDLYVTELAAAVDHYEALSYVWGDVSPTTPIQVNGGTLQIGLNLRSALLNLRLADEPRTLWIDAICINQQDYDEKPGQINMMGQIYRNASQCVVWLGKAHWSKADDIPQRDTKKAFAVLKMLGDEAAEMKKMGKKVEPHKGDLYKKLRADMNVEYALFENKWWKRVWTAQEIIVAKRAVMVNGLHQMDWDLFRDAIQHGLDLDLTAWTVNVLGVGIPPVTAVFEDVQRIRDLSAAPSSNPADELLGYLIHTRARDATDLRDKIFGVLGFSDGRLKDVGIVPDYRSTVSQVYRDAAVRILTVSGNFDVLGLCIRAELPTAPRGPSWVPDWSVQSAIAVPLVYDALGQPRKTHASKGSPLVSWCEEDGNVMVGQGHVIDVVSSLAPIQRQFDIIEGVSYEMEETGETGFGELMVEFFDVAWKTFVASVPYLTVYVQWENFTKDIHPTNPDPISADAMSIFCQTLCTGTLMPGGREETEKAFHDWLATLSTIRKLVAMKADRKASKLFKTASSLGYSRKTWQSYGSFLPYLTQVKERRMGATAKGYLCLLPRNTEANDQIYILSGGRVPVVLRPRSDGTVEFIGEAYVHGIMDGEAFRPESCTDVRIR</sequence>
<evidence type="ECO:0000313" key="3">
    <source>
        <dbReference type="Proteomes" id="UP001174997"/>
    </source>
</evidence>
<reference evidence="2" key="1">
    <citation type="submission" date="2023-06" db="EMBL/GenBank/DDBJ databases">
        <title>Genome-scale phylogeny and comparative genomics of the fungal order Sordariales.</title>
        <authorList>
            <consortium name="Lawrence Berkeley National Laboratory"/>
            <person name="Hensen N."/>
            <person name="Bonometti L."/>
            <person name="Westerberg I."/>
            <person name="Brannstrom I.O."/>
            <person name="Guillou S."/>
            <person name="Cros-Aarteil S."/>
            <person name="Calhoun S."/>
            <person name="Haridas S."/>
            <person name="Kuo A."/>
            <person name="Mondo S."/>
            <person name="Pangilinan J."/>
            <person name="Riley R."/>
            <person name="Labutti K."/>
            <person name="Andreopoulos B."/>
            <person name="Lipzen A."/>
            <person name="Chen C."/>
            <person name="Yanf M."/>
            <person name="Daum C."/>
            <person name="Ng V."/>
            <person name="Clum A."/>
            <person name="Steindorff A."/>
            <person name="Ohm R."/>
            <person name="Martin F."/>
            <person name="Silar P."/>
            <person name="Natvig D."/>
            <person name="Lalanne C."/>
            <person name="Gautier V."/>
            <person name="Ament-Velasquez S.L."/>
            <person name="Kruys A."/>
            <person name="Hutchinson M.I."/>
            <person name="Powell A.J."/>
            <person name="Barry K."/>
            <person name="Miller A.N."/>
            <person name="Grigoriev I.V."/>
            <person name="Debuchy R."/>
            <person name="Gladieux P."/>
            <person name="Thoren M.H."/>
            <person name="Johannesson H."/>
        </authorList>
    </citation>
    <scope>NUCLEOTIDE SEQUENCE</scope>
    <source>
        <strain evidence="2">CBS 307.81</strain>
    </source>
</reference>
<dbReference type="InterPro" id="IPR010730">
    <property type="entry name" value="HET"/>
</dbReference>
<feature type="domain" description="Heterokaryon incompatibility" evidence="1">
    <location>
        <begin position="100"/>
        <end position="256"/>
    </location>
</feature>
<dbReference type="Pfam" id="PF26639">
    <property type="entry name" value="Het-6_barrel"/>
    <property type="match status" value="1"/>
</dbReference>
<dbReference type="PANTHER" id="PTHR24148:SF64">
    <property type="entry name" value="HETEROKARYON INCOMPATIBILITY DOMAIN-CONTAINING PROTEIN"/>
    <property type="match status" value="1"/>
</dbReference>
<dbReference type="Pfam" id="PF06985">
    <property type="entry name" value="HET"/>
    <property type="match status" value="1"/>
</dbReference>
<evidence type="ECO:0000259" key="1">
    <source>
        <dbReference type="Pfam" id="PF06985"/>
    </source>
</evidence>
<protein>
    <submittedName>
        <fullName evidence="2">Heterokaryon incompatibility protein 6, OR allele</fullName>
    </submittedName>
</protein>
<proteinExistence type="predicted"/>